<keyword evidence="3" id="KW-1185">Reference proteome</keyword>
<dbReference type="Proteomes" id="UP000647172">
    <property type="component" value="Unassembled WGS sequence"/>
</dbReference>
<dbReference type="CDD" id="cd05269">
    <property type="entry name" value="TMR_SDR_a"/>
    <property type="match status" value="1"/>
</dbReference>
<dbReference type="AlphaFoldDB" id="A0A919JQR6"/>
<name>A0A919JQR6_9ACTN</name>
<reference evidence="2" key="1">
    <citation type="submission" date="2021-01" db="EMBL/GenBank/DDBJ databases">
        <title>Whole genome shotgun sequence of Actinoplanes nipponensis NBRC 14063.</title>
        <authorList>
            <person name="Komaki H."/>
            <person name="Tamura T."/>
        </authorList>
    </citation>
    <scope>NUCLEOTIDE SEQUENCE</scope>
    <source>
        <strain evidence="2">NBRC 14063</strain>
    </source>
</reference>
<feature type="domain" description="NAD(P)-binding" evidence="1">
    <location>
        <begin position="7"/>
        <end position="181"/>
    </location>
</feature>
<dbReference type="Gene3D" id="3.90.25.10">
    <property type="entry name" value="UDP-galactose 4-epimerase, domain 1"/>
    <property type="match status" value="1"/>
</dbReference>
<organism evidence="2 3">
    <name type="scientific">Actinoplanes nipponensis</name>
    <dbReference type="NCBI Taxonomy" id="135950"/>
    <lineage>
        <taxon>Bacteria</taxon>
        <taxon>Bacillati</taxon>
        <taxon>Actinomycetota</taxon>
        <taxon>Actinomycetes</taxon>
        <taxon>Micromonosporales</taxon>
        <taxon>Micromonosporaceae</taxon>
        <taxon>Actinoplanes</taxon>
    </lineage>
</organism>
<dbReference type="InterPro" id="IPR016040">
    <property type="entry name" value="NAD(P)-bd_dom"/>
</dbReference>
<dbReference type="RefSeq" id="WP_203775740.1">
    <property type="nucleotide sequence ID" value="NZ_BAAAYJ010000071.1"/>
</dbReference>
<dbReference type="PANTHER" id="PTHR47129">
    <property type="entry name" value="QUINONE OXIDOREDUCTASE 2"/>
    <property type="match status" value="1"/>
</dbReference>
<evidence type="ECO:0000259" key="1">
    <source>
        <dbReference type="Pfam" id="PF13460"/>
    </source>
</evidence>
<dbReference type="Pfam" id="PF13460">
    <property type="entry name" value="NAD_binding_10"/>
    <property type="match status" value="1"/>
</dbReference>
<dbReference type="Gene3D" id="3.40.50.720">
    <property type="entry name" value="NAD(P)-binding Rossmann-like Domain"/>
    <property type="match status" value="1"/>
</dbReference>
<protein>
    <submittedName>
        <fullName evidence="2">NAD(P)-dependent oxidoreductase</fullName>
    </submittedName>
</protein>
<gene>
    <name evidence="2" type="ORF">Ani05nite_71150</name>
</gene>
<dbReference type="InterPro" id="IPR036291">
    <property type="entry name" value="NAD(P)-bd_dom_sf"/>
</dbReference>
<proteinExistence type="predicted"/>
<dbReference type="EMBL" id="BOMQ01000086">
    <property type="protein sequence ID" value="GIE53581.1"/>
    <property type="molecule type" value="Genomic_DNA"/>
</dbReference>
<evidence type="ECO:0000313" key="2">
    <source>
        <dbReference type="EMBL" id="GIE53581.1"/>
    </source>
</evidence>
<accession>A0A919JQR6</accession>
<comment type="caution">
    <text evidence="2">The sequence shown here is derived from an EMBL/GenBank/DDBJ whole genome shotgun (WGS) entry which is preliminary data.</text>
</comment>
<evidence type="ECO:0000313" key="3">
    <source>
        <dbReference type="Proteomes" id="UP000647172"/>
    </source>
</evidence>
<sequence>MTIVVTGATGHLGRIAVESLLARGVPAAEIIAVGRSVEKIQDLAERGVSVRYASYDEPESLRKAFAGADRVLLVSASEPGKRVPQHQNVIDAAKDAGVGRIVYTSAPHADTSGMILATEHLATEQALAASGLPYVVLRNGWYLENYDLRGALEHGLVGAAGDGKISIATRADLAEAAAAAVVADDLDKQVYELGGEGVTLAELAAEVSRQSGREVTYTDLSPEKYTEFLVGVGVPEGFAAILADSDHRAASGALYTGTEDLAGLLGRPATPLADAVRARLA</sequence>
<dbReference type="SUPFAM" id="SSF51735">
    <property type="entry name" value="NAD(P)-binding Rossmann-fold domains"/>
    <property type="match status" value="1"/>
</dbReference>
<dbReference type="InterPro" id="IPR052718">
    <property type="entry name" value="NmrA-type_oxidoreductase"/>
</dbReference>
<dbReference type="PANTHER" id="PTHR47129:SF1">
    <property type="entry name" value="NMRA-LIKE DOMAIN-CONTAINING PROTEIN"/>
    <property type="match status" value="1"/>
</dbReference>